<dbReference type="Pfam" id="PF01909">
    <property type="entry name" value="NTP_transf_2"/>
    <property type="match status" value="1"/>
</dbReference>
<dbReference type="Pfam" id="PF01381">
    <property type="entry name" value="HTH_3"/>
    <property type="match status" value="1"/>
</dbReference>
<dbReference type="SUPFAM" id="SSF81301">
    <property type="entry name" value="Nucleotidyltransferase"/>
    <property type="match status" value="1"/>
</dbReference>
<dbReference type="Gene3D" id="3.30.460.10">
    <property type="entry name" value="Beta Polymerase, domain 2"/>
    <property type="match status" value="1"/>
</dbReference>
<comment type="cofactor">
    <cofactor evidence="1">
        <name>Mg(2+)</name>
        <dbReference type="ChEBI" id="CHEBI:18420"/>
    </cofactor>
</comment>
<keyword evidence="3" id="KW-0808">Transferase</keyword>
<dbReference type="PROSITE" id="PS50943">
    <property type="entry name" value="HTH_CROC1"/>
    <property type="match status" value="1"/>
</dbReference>
<keyword evidence="8" id="KW-0460">Magnesium</keyword>
<evidence type="ECO:0000256" key="5">
    <source>
        <dbReference type="ARBA" id="ARBA00022723"/>
    </source>
</evidence>
<dbReference type="Proteomes" id="UP000199039">
    <property type="component" value="Unassembled WGS sequence"/>
</dbReference>
<dbReference type="GO" id="GO:0003677">
    <property type="term" value="F:DNA binding"/>
    <property type="evidence" value="ECO:0007669"/>
    <property type="project" value="InterPro"/>
</dbReference>
<dbReference type="PANTHER" id="PTHR33571">
    <property type="entry name" value="SSL8005 PROTEIN"/>
    <property type="match status" value="1"/>
</dbReference>
<dbReference type="Gene3D" id="1.10.260.40">
    <property type="entry name" value="lambda repressor-like DNA-binding domains"/>
    <property type="match status" value="1"/>
</dbReference>
<accession>A0A1G6RQ63</accession>
<dbReference type="CDD" id="cd00093">
    <property type="entry name" value="HTH_XRE"/>
    <property type="match status" value="1"/>
</dbReference>
<dbReference type="CDD" id="cd05403">
    <property type="entry name" value="NT_KNTase_like"/>
    <property type="match status" value="1"/>
</dbReference>
<dbReference type="InterPro" id="IPR010982">
    <property type="entry name" value="Lambda_DNA-bd_dom_sf"/>
</dbReference>
<reference evidence="11 12" key="1">
    <citation type="submission" date="2016-09" db="EMBL/GenBank/DDBJ databases">
        <authorList>
            <person name="Capua I."/>
            <person name="De Benedictis P."/>
            <person name="Joannis T."/>
            <person name="Lombin L.H."/>
            <person name="Cattoli G."/>
        </authorList>
    </citation>
    <scope>NUCLEOTIDE SEQUENCE [LARGE SCALE GENOMIC DNA]</scope>
    <source>
        <strain evidence="11 12">ISLP-3</strain>
    </source>
</reference>
<organism evidence="11 12">
    <name type="scientific">Sanguibacter gelidistatuariae</name>
    <dbReference type="NCBI Taxonomy" id="1814289"/>
    <lineage>
        <taxon>Bacteria</taxon>
        <taxon>Bacillati</taxon>
        <taxon>Actinomycetota</taxon>
        <taxon>Actinomycetes</taxon>
        <taxon>Micrococcales</taxon>
        <taxon>Sanguibacteraceae</taxon>
        <taxon>Sanguibacter</taxon>
    </lineage>
</organism>
<evidence type="ECO:0000313" key="11">
    <source>
        <dbReference type="EMBL" id="SDD06107.1"/>
    </source>
</evidence>
<dbReference type="GO" id="GO:0016779">
    <property type="term" value="F:nucleotidyltransferase activity"/>
    <property type="evidence" value="ECO:0007669"/>
    <property type="project" value="UniProtKB-KW"/>
</dbReference>
<evidence type="ECO:0000256" key="8">
    <source>
        <dbReference type="ARBA" id="ARBA00022842"/>
    </source>
</evidence>
<feature type="domain" description="HTH cro/C1-type" evidence="10">
    <location>
        <begin position="62"/>
        <end position="117"/>
    </location>
</feature>
<name>A0A1G6RQ63_9MICO</name>
<evidence type="ECO:0000259" key="10">
    <source>
        <dbReference type="PROSITE" id="PS50943"/>
    </source>
</evidence>
<keyword evidence="12" id="KW-1185">Reference proteome</keyword>
<evidence type="ECO:0000256" key="6">
    <source>
        <dbReference type="ARBA" id="ARBA00022741"/>
    </source>
</evidence>
<evidence type="ECO:0000256" key="1">
    <source>
        <dbReference type="ARBA" id="ARBA00001946"/>
    </source>
</evidence>
<evidence type="ECO:0000313" key="12">
    <source>
        <dbReference type="Proteomes" id="UP000199039"/>
    </source>
</evidence>
<dbReference type="EMBL" id="FMYH01000005">
    <property type="protein sequence ID" value="SDD06107.1"/>
    <property type="molecule type" value="Genomic_DNA"/>
</dbReference>
<dbReference type="InterPro" id="IPR001387">
    <property type="entry name" value="Cro/C1-type_HTH"/>
</dbReference>
<keyword evidence="5" id="KW-0479">Metal-binding</keyword>
<comment type="similarity">
    <text evidence="9">Belongs to the MntA antitoxin family.</text>
</comment>
<evidence type="ECO:0000256" key="9">
    <source>
        <dbReference type="ARBA" id="ARBA00038276"/>
    </source>
</evidence>
<keyword evidence="2" id="KW-1277">Toxin-antitoxin system</keyword>
<evidence type="ECO:0000256" key="7">
    <source>
        <dbReference type="ARBA" id="ARBA00022840"/>
    </source>
</evidence>
<evidence type="ECO:0000256" key="3">
    <source>
        <dbReference type="ARBA" id="ARBA00022679"/>
    </source>
</evidence>
<evidence type="ECO:0000256" key="2">
    <source>
        <dbReference type="ARBA" id="ARBA00022649"/>
    </source>
</evidence>
<dbReference type="PANTHER" id="PTHR33571:SF14">
    <property type="entry name" value="PROTEIN ADENYLYLTRANSFERASE MJ0435-RELATED"/>
    <property type="match status" value="1"/>
</dbReference>
<dbReference type="GO" id="GO:0005524">
    <property type="term" value="F:ATP binding"/>
    <property type="evidence" value="ECO:0007669"/>
    <property type="project" value="UniProtKB-KW"/>
</dbReference>
<dbReference type="SMART" id="SM00530">
    <property type="entry name" value="HTH_XRE"/>
    <property type="match status" value="1"/>
</dbReference>
<dbReference type="InterPro" id="IPR043519">
    <property type="entry name" value="NT_sf"/>
</dbReference>
<gene>
    <name evidence="11" type="ORF">SAMN05216410_2733</name>
</gene>
<keyword evidence="7" id="KW-0067">ATP-binding</keyword>
<sequence>MFGDWLTGRGKAFCAGVKVVTLDPFRGTVSPQAPDGTGLLLVHPISPRYRVGMGVTHISETLRRRRQDAGLSQRDLALRSGVPQPNIAAYESGRRAPAAATLERLDGVLNIPTFERLRVARELIIRAAEGRRLSDVRVFGSVARGDAGAGSDVDLLVHPGPEASVFDLAGFMAEVEELLGIRVDVVSDRGHGPVMDRIREAAVAL</sequence>
<dbReference type="InterPro" id="IPR052038">
    <property type="entry name" value="Type-VII_TA_antitoxin"/>
</dbReference>
<keyword evidence="6" id="KW-0547">Nucleotide-binding</keyword>
<dbReference type="InterPro" id="IPR002934">
    <property type="entry name" value="Polymerase_NTP_transf_dom"/>
</dbReference>
<protein>
    <recommendedName>
        <fullName evidence="10">HTH cro/C1-type domain-containing protein</fullName>
    </recommendedName>
</protein>
<keyword evidence="4" id="KW-0548">Nucleotidyltransferase</keyword>
<dbReference type="STRING" id="1814289.SAMN05216410_2733"/>
<proteinExistence type="inferred from homology"/>
<evidence type="ECO:0000256" key="4">
    <source>
        <dbReference type="ARBA" id="ARBA00022695"/>
    </source>
</evidence>
<dbReference type="GO" id="GO:0046872">
    <property type="term" value="F:metal ion binding"/>
    <property type="evidence" value="ECO:0007669"/>
    <property type="project" value="UniProtKB-KW"/>
</dbReference>
<dbReference type="SUPFAM" id="SSF47413">
    <property type="entry name" value="lambda repressor-like DNA-binding domains"/>
    <property type="match status" value="1"/>
</dbReference>
<dbReference type="AlphaFoldDB" id="A0A1G6RQ63"/>